<dbReference type="GO" id="GO:0032981">
    <property type="term" value="P:mitochondrial respiratory chain complex I assembly"/>
    <property type="evidence" value="ECO:0007669"/>
    <property type="project" value="TreeGrafter"/>
</dbReference>
<dbReference type="PROSITE" id="PS51257">
    <property type="entry name" value="PROKAR_LIPOPROTEIN"/>
    <property type="match status" value="1"/>
</dbReference>
<dbReference type="GO" id="GO:0005743">
    <property type="term" value="C:mitochondrial inner membrane"/>
    <property type="evidence" value="ECO:0007669"/>
    <property type="project" value="TreeGrafter"/>
</dbReference>
<evidence type="ECO:0000313" key="2">
    <source>
        <dbReference type="Proteomes" id="UP000386466"/>
    </source>
</evidence>
<evidence type="ECO:0008006" key="3">
    <source>
        <dbReference type="Google" id="ProtNLM"/>
    </source>
</evidence>
<name>A0A485MJ45_LYNPA</name>
<dbReference type="Pfam" id="PF08695">
    <property type="entry name" value="Coa1"/>
    <property type="match status" value="1"/>
</dbReference>
<gene>
    <name evidence="1" type="ORF">LYPA_23C001793</name>
</gene>
<keyword evidence="2" id="KW-1185">Reference proteome</keyword>
<protein>
    <recommendedName>
        <fullName evidence="3">Cytochrome c oxidase assembly factor 1 homolog</fullName>
    </recommendedName>
</protein>
<dbReference type="AlphaFoldDB" id="A0A485MJ45"/>
<accession>A0A485MJ45</accession>
<dbReference type="InterPro" id="IPR014807">
    <property type="entry name" value="Coa1"/>
</dbReference>
<sequence>MAKSPGGRMPLPLGKRVLFSSVVVSGSCALTYYLIQKAFSRASYYELVLEQLHSHPESLEALCTPLNIHYLHLTDKYNFVDIASTQLKIPVSGFKSEGHLYVSSTRDAPFQRWHPQDVFLNLKDG</sequence>
<reference evidence="1 2" key="1">
    <citation type="submission" date="2019-01" db="EMBL/GenBank/DDBJ databases">
        <authorList>
            <person name="Alioto T."/>
            <person name="Alioto T."/>
        </authorList>
    </citation>
    <scope>NUCLEOTIDE SEQUENCE [LARGE SCALE GENOMIC DNA]</scope>
</reference>
<evidence type="ECO:0000313" key="1">
    <source>
        <dbReference type="EMBL" id="VFV19928.1"/>
    </source>
</evidence>
<dbReference type="GO" id="GO:0033617">
    <property type="term" value="P:mitochondrial respiratory chain complex IV assembly"/>
    <property type="evidence" value="ECO:0007669"/>
    <property type="project" value="TreeGrafter"/>
</dbReference>
<dbReference type="PANTHER" id="PTHR47148:SF1">
    <property type="entry name" value="CYTOCHROME C OXIDASE ASSEMBLY FACTOR 1 HOMOLOG"/>
    <property type="match status" value="1"/>
</dbReference>
<proteinExistence type="predicted"/>
<dbReference type="EMBL" id="CAAGRJ010002013">
    <property type="protein sequence ID" value="VFV19928.1"/>
    <property type="molecule type" value="Genomic_DNA"/>
</dbReference>
<organism evidence="1 2">
    <name type="scientific">Lynx pardinus</name>
    <name type="common">Iberian lynx</name>
    <name type="synonym">Felis pardina</name>
    <dbReference type="NCBI Taxonomy" id="191816"/>
    <lineage>
        <taxon>Eukaryota</taxon>
        <taxon>Metazoa</taxon>
        <taxon>Chordata</taxon>
        <taxon>Craniata</taxon>
        <taxon>Vertebrata</taxon>
        <taxon>Euteleostomi</taxon>
        <taxon>Mammalia</taxon>
        <taxon>Eutheria</taxon>
        <taxon>Laurasiatheria</taxon>
        <taxon>Carnivora</taxon>
        <taxon>Feliformia</taxon>
        <taxon>Felidae</taxon>
        <taxon>Felinae</taxon>
        <taxon>Lynx</taxon>
    </lineage>
</organism>
<dbReference type="Proteomes" id="UP000386466">
    <property type="component" value="Unassembled WGS sequence"/>
</dbReference>
<dbReference type="PANTHER" id="PTHR47148">
    <property type="entry name" value="CYTOCHROME C OXIDASE ASSEMBLY FACTOR 1 HOMOLOG"/>
    <property type="match status" value="1"/>
</dbReference>